<feature type="transmembrane region" description="Helical" evidence="6">
    <location>
        <begin position="362"/>
        <end position="381"/>
    </location>
</feature>
<evidence type="ECO:0000256" key="6">
    <source>
        <dbReference type="SAM" id="Phobius"/>
    </source>
</evidence>
<proteinExistence type="predicted"/>
<feature type="transmembrane region" description="Helical" evidence="6">
    <location>
        <begin position="84"/>
        <end position="109"/>
    </location>
</feature>
<evidence type="ECO:0000256" key="1">
    <source>
        <dbReference type="ARBA" id="ARBA00004651"/>
    </source>
</evidence>
<organism evidence="7 8">
    <name type="scientific">Microvirga terrestris</name>
    <dbReference type="NCBI Taxonomy" id="2791024"/>
    <lineage>
        <taxon>Bacteria</taxon>
        <taxon>Pseudomonadati</taxon>
        <taxon>Pseudomonadota</taxon>
        <taxon>Alphaproteobacteria</taxon>
        <taxon>Hyphomicrobiales</taxon>
        <taxon>Methylobacteriaceae</taxon>
        <taxon>Microvirga</taxon>
    </lineage>
</organism>
<feature type="transmembrane region" description="Helical" evidence="6">
    <location>
        <begin position="421"/>
        <end position="439"/>
    </location>
</feature>
<feature type="transmembrane region" description="Helical" evidence="6">
    <location>
        <begin position="121"/>
        <end position="139"/>
    </location>
</feature>
<dbReference type="EMBL" id="JADQDN010000009">
    <property type="protein sequence ID" value="MBF9197536.1"/>
    <property type="molecule type" value="Genomic_DNA"/>
</dbReference>
<dbReference type="Pfam" id="PF13440">
    <property type="entry name" value="Polysacc_synt_3"/>
    <property type="match status" value="1"/>
</dbReference>
<feature type="transmembrane region" description="Helical" evidence="6">
    <location>
        <begin position="387"/>
        <end position="409"/>
    </location>
</feature>
<keyword evidence="5 6" id="KW-0472">Membrane</keyword>
<feature type="transmembrane region" description="Helical" evidence="6">
    <location>
        <begin position="151"/>
        <end position="171"/>
    </location>
</feature>
<feature type="transmembrane region" description="Helical" evidence="6">
    <location>
        <begin position="328"/>
        <end position="350"/>
    </location>
</feature>
<dbReference type="PRINTS" id="PR00173">
    <property type="entry name" value="EDTRNSPORT"/>
</dbReference>
<dbReference type="RefSeq" id="WP_196264901.1">
    <property type="nucleotide sequence ID" value="NZ_JADQDN010000009.1"/>
</dbReference>
<dbReference type="PANTHER" id="PTHR30250:SF11">
    <property type="entry name" value="O-ANTIGEN TRANSPORTER-RELATED"/>
    <property type="match status" value="1"/>
</dbReference>
<feature type="transmembrane region" description="Helical" evidence="6">
    <location>
        <begin position="21"/>
        <end position="39"/>
    </location>
</feature>
<feature type="transmembrane region" description="Helical" evidence="6">
    <location>
        <begin position="451"/>
        <end position="470"/>
    </location>
</feature>
<feature type="transmembrane region" description="Helical" evidence="6">
    <location>
        <begin position="45"/>
        <end position="64"/>
    </location>
</feature>
<name>A0ABS0HW76_9HYPH</name>
<evidence type="ECO:0000256" key="5">
    <source>
        <dbReference type="ARBA" id="ARBA00023136"/>
    </source>
</evidence>
<reference evidence="7 8" key="1">
    <citation type="submission" date="2020-11" db="EMBL/GenBank/DDBJ databases">
        <authorList>
            <person name="Kim M.K."/>
        </authorList>
    </citation>
    <scope>NUCLEOTIDE SEQUENCE [LARGE SCALE GENOMIC DNA]</scope>
    <source>
        <strain evidence="7 8">BT290</strain>
    </source>
</reference>
<accession>A0ABS0HW76</accession>
<feature type="transmembrane region" description="Helical" evidence="6">
    <location>
        <begin position="177"/>
        <end position="199"/>
    </location>
</feature>
<keyword evidence="4 6" id="KW-1133">Transmembrane helix</keyword>
<keyword evidence="3 6" id="KW-0812">Transmembrane</keyword>
<protein>
    <submittedName>
        <fullName evidence="7">Oligosaccharide flippase family protein</fullName>
    </submittedName>
</protein>
<evidence type="ECO:0000313" key="7">
    <source>
        <dbReference type="EMBL" id="MBF9197536.1"/>
    </source>
</evidence>
<evidence type="ECO:0000256" key="2">
    <source>
        <dbReference type="ARBA" id="ARBA00022475"/>
    </source>
</evidence>
<evidence type="ECO:0000256" key="4">
    <source>
        <dbReference type="ARBA" id="ARBA00022989"/>
    </source>
</evidence>
<dbReference type="Proteomes" id="UP000611708">
    <property type="component" value="Unassembled WGS sequence"/>
</dbReference>
<evidence type="ECO:0000313" key="8">
    <source>
        <dbReference type="Proteomes" id="UP000611708"/>
    </source>
</evidence>
<dbReference type="PANTHER" id="PTHR30250">
    <property type="entry name" value="PST FAMILY PREDICTED COLANIC ACID TRANSPORTER"/>
    <property type="match status" value="1"/>
</dbReference>
<feature type="transmembrane region" description="Helical" evidence="6">
    <location>
        <begin position="296"/>
        <end position="322"/>
    </location>
</feature>
<comment type="subcellular location">
    <subcellularLocation>
        <location evidence="1">Cell membrane</location>
        <topology evidence="1">Multi-pass membrane protein</topology>
    </subcellularLocation>
</comment>
<comment type="caution">
    <text evidence="7">The sequence shown here is derived from an EMBL/GenBank/DDBJ whole genome shotgun (WGS) entry which is preliminary data.</text>
</comment>
<keyword evidence="2" id="KW-1003">Cell membrane</keyword>
<keyword evidence="8" id="KW-1185">Reference proteome</keyword>
<evidence type="ECO:0000256" key="3">
    <source>
        <dbReference type="ARBA" id="ARBA00022692"/>
    </source>
</evidence>
<feature type="transmembrane region" description="Helical" evidence="6">
    <location>
        <begin position="254"/>
        <end position="276"/>
    </location>
</feature>
<gene>
    <name evidence="7" type="ORF">I2H36_15960</name>
</gene>
<sequence>MAGSETKNVIRHGRLYGLANLISRSSGLVLLPVYTHILAPVEFGLYASTILVTDLISVVLGMGLGRALIRMHVEQETQAGKDAVVWTAMTMFAVMSVIIAAIAYPIALLATDLLFGSTNEAWLFTWSIWALIPSTLFNLQLNYIVVLKKSAIYLAISALKAFLFIALNLWIVVWLDLGVFGIVISTFSASAIVVGVILTHMVRTASISVSRPLLVEMAKFGAPLVPTILLDTVIASLDRYIISPVQGTAALGYYGLGVRLASLINLFVTSPFLQIWGVRQLEALQADGDQRELPNIFFQFTLVLLLISTAICLFSGLAVQIIADDAYAPAAAVLPWLAAAQVAIALRNFAEIGLHHAKKTSPLMVIALISLVVAVPLFWGAMYTAGIVGVAAASFILALFRTGLTMIWADRHSGLVRLFPWVRLSFAAIISTIAVLVGTILDGRFLPTQGILLKIAILSVLTLALSLLLGRADWMKQGASDVPRAKNAG</sequence>
<dbReference type="InterPro" id="IPR050833">
    <property type="entry name" value="Poly_Biosynth_Transport"/>
</dbReference>